<dbReference type="UniPathway" id="UPA00989"/>
<evidence type="ECO:0000256" key="8">
    <source>
        <dbReference type="ARBA" id="ARBA00060767"/>
    </source>
</evidence>
<comment type="pathway">
    <text evidence="7 9">tRNA modification; N(7)-methylguanine-tRNA biosynthesis.</text>
</comment>
<dbReference type="SUPFAM" id="SSF53335">
    <property type="entry name" value="S-adenosyl-L-methionine-dependent methyltransferases"/>
    <property type="match status" value="1"/>
</dbReference>
<reference evidence="11" key="1">
    <citation type="submission" date="2013-08" db="EMBL/GenBank/DDBJ databases">
        <title>Genome sequencing of Arenimonas donghaensis.</title>
        <authorList>
            <person name="Chen F."/>
            <person name="Wang G."/>
        </authorList>
    </citation>
    <scope>NUCLEOTIDE SEQUENCE [LARGE SCALE GENOMIC DNA]</scope>
    <source>
        <strain evidence="11">HO3-R19</strain>
    </source>
</reference>
<dbReference type="PATRIC" id="fig|1121014.3.peg.2302"/>
<evidence type="ECO:0000313" key="11">
    <source>
        <dbReference type="Proteomes" id="UP000029085"/>
    </source>
</evidence>
<accession>A0A087MFY3</accession>
<feature type="binding site" evidence="9">
    <location>
        <position position="147"/>
    </location>
    <ligand>
        <name>substrate</name>
    </ligand>
</feature>
<dbReference type="InterPro" id="IPR029063">
    <property type="entry name" value="SAM-dependent_MTases_sf"/>
</dbReference>
<evidence type="ECO:0000256" key="4">
    <source>
        <dbReference type="ARBA" id="ARBA00022679"/>
    </source>
</evidence>
<dbReference type="EMBL" id="AVCJ01000048">
    <property type="protein sequence ID" value="KFL35786.1"/>
    <property type="molecule type" value="Genomic_DNA"/>
</dbReference>
<dbReference type="HAMAP" id="MF_01057">
    <property type="entry name" value="tRNA_methyltr_TrmB"/>
    <property type="match status" value="1"/>
</dbReference>
<evidence type="ECO:0000256" key="1">
    <source>
        <dbReference type="ARBA" id="ARBA00000142"/>
    </source>
</evidence>
<feature type="binding site" evidence="9">
    <location>
        <position position="93"/>
    </location>
    <ligand>
        <name>S-adenosyl-L-methionine</name>
        <dbReference type="ChEBI" id="CHEBI:59789"/>
    </ligand>
</feature>
<name>A0A087MFY3_9GAMM</name>
<feature type="binding site" evidence="9">
    <location>
        <position position="179"/>
    </location>
    <ligand>
        <name>substrate</name>
    </ligand>
</feature>
<comment type="similarity">
    <text evidence="8 9">Belongs to the class I-like SAM-binding methyltransferase superfamily. TrmB family.</text>
</comment>
<keyword evidence="11" id="KW-1185">Reference proteome</keyword>
<comment type="function">
    <text evidence="2 9">Catalyzes the formation of N(7)-methylguanine at position 46 (m7G46) in tRNA.</text>
</comment>
<feature type="binding site" evidence="9">
    <location>
        <position position="68"/>
    </location>
    <ligand>
        <name>S-adenosyl-L-methionine</name>
        <dbReference type="ChEBI" id="CHEBI:59789"/>
    </ligand>
</feature>
<proteinExistence type="inferred from homology"/>
<feature type="region of interest" description="Interaction with RNA" evidence="9">
    <location>
        <begin position="149"/>
        <end position="154"/>
    </location>
</feature>
<evidence type="ECO:0000313" key="10">
    <source>
        <dbReference type="EMBL" id="KFL35786.1"/>
    </source>
</evidence>
<dbReference type="FunFam" id="3.40.50.150:FF:000035">
    <property type="entry name" value="tRNA (guanine-N(7)-)-methyltransferase"/>
    <property type="match status" value="1"/>
</dbReference>
<dbReference type="NCBIfam" id="TIGR00091">
    <property type="entry name" value="tRNA (guanosine(46)-N7)-methyltransferase TrmB"/>
    <property type="match status" value="1"/>
</dbReference>
<feature type="binding site" evidence="9">
    <location>
        <position position="143"/>
    </location>
    <ligand>
        <name>S-adenosyl-L-methionine</name>
        <dbReference type="ChEBI" id="CHEBI:59789"/>
    </ligand>
</feature>
<dbReference type="PANTHER" id="PTHR23417:SF14">
    <property type="entry name" value="PENTACOTRIPEPTIDE-REPEAT REGION OF PRORP DOMAIN-CONTAINING PROTEIN"/>
    <property type="match status" value="1"/>
</dbReference>
<dbReference type="GO" id="GO:0008176">
    <property type="term" value="F:tRNA (guanine(46)-N7)-methyltransferase activity"/>
    <property type="evidence" value="ECO:0007669"/>
    <property type="project" value="UniProtKB-UniRule"/>
</dbReference>
<evidence type="ECO:0000256" key="7">
    <source>
        <dbReference type="ARBA" id="ARBA00060552"/>
    </source>
</evidence>
<evidence type="ECO:0000256" key="9">
    <source>
        <dbReference type="HAMAP-Rule" id="MF_01057"/>
    </source>
</evidence>
<feature type="binding site" evidence="9">
    <location>
        <begin position="216"/>
        <end position="219"/>
    </location>
    <ligand>
        <name>substrate</name>
    </ligand>
</feature>
<dbReference type="PROSITE" id="PS51625">
    <property type="entry name" value="SAM_MT_TRMB"/>
    <property type="match status" value="1"/>
</dbReference>
<comment type="caution">
    <text evidence="10">The sequence shown here is derived from an EMBL/GenBank/DDBJ whole genome shotgun (WGS) entry which is preliminary data.</text>
</comment>
<dbReference type="PANTHER" id="PTHR23417">
    <property type="entry name" value="3-DEOXY-D-MANNO-OCTULOSONIC-ACID TRANSFERASE/TRNA GUANINE-N 7 - -METHYLTRANSFERASE"/>
    <property type="match status" value="1"/>
</dbReference>
<keyword evidence="5 9" id="KW-0949">S-adenosyl-L-methionine</keyword>
<dbReference type="InterPro" id="IPR003358">
    <property type="entry name" value="tRNA_(Gua-N-7)_MeTrfase_Trmb"/>
</dbReference>
<keyword evidence="4 9" id="KW-0808">Transferase</keyword>
<dbReference type="InterPro" id="IPR055361">
    <property type="entry name" value="tRNA_methyltr_TrmB_bact"/>
</dbReference>
<evidence type="ECO:0000256" key="5">
    <source>
        <dbReference type="ARBA" id="ARBA00022691"/>
    </source>
</evidence>
<keyword evidence="3 9" id="KW-0489">Methyltransferase</keyword>
<sequence>MTGTNDDSAPDPTARHRPIRSFVLRQGRQTEAQKRAFDLHWPGYGLDYRGQRRDFDADFGRQAPRVVEIGFGNGEQLLFSCEREPDRDFIGIEVHGPGVGRLLNAAAAAGLHNLRIYQHDAVEVLRDEVAPDSLDEVRIYFPDPWHKKRHNKRRLVQPPFVDLLCQRLRPGGLLHIATDWENYAQHLWEVLDAEPRLRNRAGPGGTTPRPDWRRQTHFETRGLKLGHDVWDLLYDRC</sequence>
<comment type="catalytic activity">
    <reaction evidence="1 9">
        <text>guanosine(46) in tRNA + S-adenosyl-L-methionine = N(7)-methylguanosine(46) in tRNA + S-adenosyl-L-homocysteine</text>
        <dbReference type="Rhea" id="RHEA:42708"/>
        <dbReference type="Rhea" id="RHEA-COMP:10188"/>
        <dbReference type="Rhea" id="RHEA-COMP:10189"/>
        <dbReference type="ChEBI" id="CHEBI:57856"/>
        <dbReference type="ChEBI" id="CHEBI:59789"/>
        <dbReference type="ChEBI" id="CHEBI:74269"/>
        <dbReference type="ChEBI" id="CHEBI:74480"/>
        <dbReference type="EC" id="2.1.1.33"/>
    </reaction>
</comment>
<protein>
    <recommendedName>
        <fullName evidence="9">tRNA (guanine-N(7)-)-methyltransferase</fullName>
        <ecNumber evidence="9">2.1.1.33</ecNumber>
    </recommendedName>
    <alternativeName>
        <fullName evidence="9">tRNA (guanine(46)-N(7))-methyltransferase</fullName>
    </alternativeName>
    <alternativeName>
        <fullName evidence="9">tRNA(m7G46)-methyltransferase</fullName>
    </alternativeName>
</protein>
<evidence type="ECO:0000256" key="3">
    <source>
        <dbReference type="ARBA" id="ARBA00022603"/>
    </source>
</evidence>
<dbReference type="RefSeq" id="WP_034225319.1">
    <property type="nucleotide sequence ID" value="NZ_AVCJ01000048.1"/>
</dbReference>
<reference evidence="10 11" key="2">
    <citation type="journal article" date="2015" name="Stand. Genomic Sci.">
        <title>High quality draft genomic sequence of Arenimonas donghaensis DSM 18148(T).</title>
        <authorList>
            <person name="Chen F."/>
            <person name="Wang H."/>
            <person name="Cao Y."/>
            <person name="Li X."/>
            <person name="Wang G."/>
        </authorList>
    </citation>
    <scope>NUCLEOTIDE SEQUENCE [LARGE SCALE GENOMIC DNA]</scope>
    <source>
        <strain evidence="10 11">HO3-R19</strain>
    </source>
</reference>
<dbReference type="Gene3D" id="3.40.50.150">
    <property type="entry name" value="Vaccinia Virus protein VP39"/>
    <property type="match status" value="1"/>
</dbReference>
<organism evidence="10 11">
    <name type="scientific">Arenimonas donghaensis DSM 18148 = HO3-R19</name>
    <dbReference type="NCBI Taxonomy" id="1121014"/>
    <lineage>
        <taxon>Bacteria</taxon>
        <taxon>Pseudomonadati</taxon>
        <taxon>Pseudomonadota</taxon>
        <taxon>Gammaproteobacteria</taxon>
        <taxon>Lysobacterales</taxon>
        <taxon>Lysobacteraceae</taxon>
        <taxon>Arenimonas</taxon>
    </lineage>
</organism>
<dbReference type="Pfam" id="PF02390">
    <property type="entry name" value="Methyltransf_4"/>
    <property type="match status" value="1"/>
</dbReference>
<evidence type="ECO:0000256" key="2">
    <source>
        <dbReference type="ARBA" id="ARBA00003015"/>
    </source>
</evidence>
<feature type="binding site" evidence="9">
    <location>
        <position position="120"/>
    </location>
    <ligand>
        <name>S-adenosyl-L-methionine</name>
        <dbReference type="ChEBI" id="CHEBI:59789"/>
    </ligand>
</feature>
<dbReference type="AlphaFoldDB" id="A0A087MFY3"/>
<dbReference type="STRING" id="1121014.N788_07000"/>
<dbReference type="Proteomes" id="UP000029085">
    <property type="component" value="Unassembled WGS sequence"/>
</dbReference>
<evidence type="ECO:0000256" key="6">
    <source>
        <dbReference type="ARBA" id="ARBA00022694"/>
    </source>
</evidence>
<dbReference type="OrthoDB" id="9802090at2"/>
<dbReference type="GO" id="GO:0043527">
    <property type="term" value="C:tRNA methyltransferase complex"/>
    <property type="evidence" value="ECO:0007669"/>
    <property type="project" value="TreeGrafter"/>
</dbReference>
<keyword evidence="6 9" id="KW-0819">tRNA processing</keyword>
<gene>
    <name evidence="9" type="primary">trmB</name>
    <name evidence="10" type="ORF">N788_07000</name>
</gene>
<dbReference type="EC" id="2.1.1.33" evidence="9"/>